<dbReference type="EMBL" id="MU865951">
    <property type="protein sequence ID" value="KAK4447272.1"/>
    <property type="molecule type" value="Genomic_DNA"/>
</dbReference>
<feature type="region of interest" description="Disordered" evidence="1">
    <location>
        <begin position="119"/>
        <end position="144"/>
    </location>
</feature>
<gene>
    <name evidence="3" type="ORF">QBC34DRAFT_134113</name>
</gene>
<protein>
    <submittedName>
        <fullName evidence="3">Uncharacterized protein</fullName>
    </submittedName>
</protein>
<feature type="region of interest" description="Disordered" evidence="1">
    <location>
        <begin position="1"/>
        <end position="102"/>
    </location>
</feature>
<reference evidence="3" key="1">
    <citation type="journal article" date="2023" name="Mol. Phylogenet. Evol.">
        <title>Genome-scale phylogeny and comparative genomics of the fungal order Sordariales.</title>
        <authorList>
            <person name="Hensen N."/>
            <person name="Bonometti L."/>
            <person name="Westerberg I."/>
            <person name="Brannstrom I.O."/>
            <person name="Guillou S."/>
            <person name="Cros-Aarteil S."/>
            <person name="Calhoun S."/>
            <person name="Haridas S."/>
            <person name="Kuo A."/>
            <person name="Mondo S."/>
            <person name="Pangilinan J."/>
            <person name="Riley R."/>
            <person name="LaButti K."/>
            <person name="Andreopoulos B."/>
            <person name="Lipzen A."/>
            <person name="Chen C."/>
            <person name="Yan M."/>
            <person name="Daum C."/>
            <person name="Ng V."/>
            <person name="Clum A."/>
            <person name="Steindorff A."/>
            <person name="Ohm R.A."/>
            <person name="Martin F."/>
            <person name="Silar P."/>
            <person name="Natvig D.O."/>
            <person name="Lalanne C."/>
            <person name="Gautier V."/>
            <person name="Ament-Velasquez S.L."/>
            <person name="Kruys A."/>
            <person name="Hutchinson M.I."/>
            <person name="Powell A.J."/>
            <person name="Barry K."/>
            <person name="Miller A.N."/>
            <person name="Grigoriev I.V."/>
            <person name="Debuchy R."/>
            <person name="Gladieux P."/>
            <person name="Hiltunen Thoren M."/>
            <person name="Johannesson H."/>
        </authorList>
    </citation>
    <scope>NUCLEOTIDE SEQUENCE</scope>
    <source>
        <strain evidence="3">PSN243</strain>
    </source>
</reference>
<comment type="caution">
    <text evidence="3">The sequence shown here is derived from an EMBL/GenBank/DDBJ whole genome shotgun (WGS) entry which is preliminary data.</text>
</comment>
<evidence type="ECO:0000313" key="4">
    <source>
        <dbReference type="Proteomes" id="UP001321760"/>
    </source>
</evidence>
<feature type="compositionally biased region" description="Basic and acidic residues" evidence="1">
    <location>
        <begin position="59"/>
        <end position="73"/>
    </location>
</feature>
<name>A0AAV9GGT8_9PEZI</name>
<sequence length="286" mass="31246">MAAPQEKAVSEKAGLERADLEKADLEKAISEKPSDENLPEVVTSRPLHVDSSPQLATAEKADFDWQNADRDKYPVIFDSTPKFPDDGSNPKTPDDTPIATWSSADCNTITTQTTLVPWDSLKAGSSPGTPPPSPPPKEDEKPRRICGLRRRPFFITLTIATLIILAAAIAGGIVGSRAHSSQPSPPLFLNNGTAPRGLAFQAFSEPQYGGNATKVMQEEGFFDIGERRSYVWLPDDTRCCLTFCKDKETSAGWWCATRYRANASDVFSRVYIWCGGNDGVKNETCS</sequence>
<feature type="compositionally biased region" description="Basic and acidic residues" evidence="1">
    <location>
        <begin position="8"/>
        <end position="35"/>
    </location>
</feature>
<reference evidence="3" key="2">
    <citation type="submission" date="2023-05" db="EMBL/GenBank/DDBJ databases">
        <authorList>
            <consortium name="Lawrence Berkeley National Laboratory"/>
            <person name="Steindorff A."/>
            <person name="Hensen N."/>
            <person name="Bonometti L."/>
            <person name="Westerberg I."/>
            <person name="Brannstrom I.O."/>
            <person name="Guillou S."/>
            <person name="Cros-Aarteil S."/>
            <person name="Calhoun S."/>
            <person name="Haridas S."/>
            <person name="Kuo A."/>
            <person name="Mondo S."/>
            <person name="Pangilinan J."/>
            <person name="Riley R."/>
            <person name="Labutti K."/>
            <person name="Andreopoulos B."/>
            <person name="Lipzen A."/>
            <person name="Chen C."/>
            <person name="Yanf M."/>
            <person name="Daum C."/>
            <person name="Ng V."/>
            <person name="Clum A."/>
            <person name="Ohm R."/>
            <person name="Martin F."/>
            <person name="Silar P."/>
            <person name="Natvig D."/>
            <person name="Lalanne C."/>
            <person name="Gautier V."/>
            <person name="Ament-Velasquez S.L."/>
            <person name="Kruys A."/>
            <person name="Hutchinson M.I."/>
            <person name="Powell A.J."/>
            <person name="Barry K."/>
            <person name="Miller A.N."/>
            <person name="Grigoriev I.V."/>
            <person name="Debuchy R."/>
            <person name="Gladieux P."/>
            <person name="Thoren M.H."/>
            <person name="Johannesson H."/>
        </authorList>
    </citation>
    <scope>NUCLEOTIDE SEQUENCE</scope>
    <source>
        <strain evidence="3">PSN243</strain>
    </source>
</reference>
<accession>A0AAV9GGT8</accession>
<dbReference type="Proteomes" id="UP001321760">
    <property type="component" value="Unassembled WGS sequence"/>
</dbReference>
<evidence type="ECO:0000256" key="2">
    <source>
        <dbReference type="SAM" id="Phobius"/>
    </source>
</evidence>
<evidence type="ECO:0000256" key="1">
    <source>
        <dbReference type="SAM" id="MobiDB-lite"/>
    </source>
</evidence>
<keyword evidence="2" id="KW-0812">Transmembrane</keyword>
<keyword evidence="2" id="KW-1133">Transmembrane helix</keyword>
<feature type="transmembrane region" description="Helical" evidence="2">
    <location>
        <begin position="153"/>
        <end position="174"/>
    </location>
</feature>
<keyword evidence="4" id="KW-1185">Reference proteome</keyword>
<organism evidence="3 4">
    <name type="scientific">Podospora aff. communis PSN243</name>
    <dbReference type="NCBI Taxonomy" id="3040156"/>
    <lineage>
        <taxon>Eukaryota</taxon>
        <taxon>Fungi</taxon>
        <taxon>Dikarya</taxon>
        <taxon>Ascomycota</taxon>
        <taxon>Pezizomycotina</taxon>
        <taxon>Sordariomycetes</taxon>
        <taxon>Sordariomycetidae</taxon>
        <taxon>Sordariales</taxon>
        <taxon>Podosporaceae</taxon>
        <taxon>Podospora</taxon>
    </lineage>
</organism>
<keyword evidence="2" id="KW-0472">Membrane</keyword>
<dbReference type="AlphaFoldDB" id="A0AAV9GGT8"/>
<evidence type="ECO:0000313" key="3">
    <source>
        <dbReference type="EMBL" id="KAK4447272.1"/>
    </source>
</evidence>
<proteinExistence type="predicted"/>